<sequence>MMEWGQLLQGQQVAVTWFTETQLQSVIGNGIVPEWFHGIISRKTAEELLMSKPPGYFLIRVSESRIGYTRSYRAEDLCRHFMIDALEDGHYLIVGENRRHRFLQDLVDFHRRTPIMPFSEVLTVACGQSSNDNADNAELLLPQRHSNTSLLQNNLQSNMSCPVSHTDTLPALPFRPCNLTNSAVLSPSSQPNRLYPCLENELPHVTSPLTTMPVPVTGKSYSPDSTSANQPPEAPSHSVLVKNNQVCIRTDSASTSSFAQTTAEHPLGVNIHPVKNREAKPSVVTNLKNLKKKFQKKRSVSQRDAEINMETTDRRGSAESEYLEITGEQTCDGAPFSYTCTDVMLTHGALPQEYRPPPPFAPGY</sequence>
<protein>
    <recommendedName>
        <fullName evidence="4">SH2 domain-containing protein</fullName>
    </recommendedName>
</protein>
<evidence type="ECO:0000256" key="2">
    <source>
        <dbReference type="PROSITE-ProRule" id="PRU00191"/>
    </source>
</evidence>
<feature type="region of interest" description="Disordered" evidence="3">
    <location>
        <begin position="294"/>
        <end position="317"/>
    </location>
</feature>
<accession>A0A3Q3K4F9</accession>
<dbReference type="Pfam" id="PF00017">
    <property type="entry name" value="SH2"/>
    <property type="match status" value="1"/>
</dbReference>
<name>A0A3Q3K4F9_MONAL</name>
<keyword evidence="6" id="KW-1185">Reference proteome</keyword>
<evidence type="ECO:0000256" key="3">
    <source>
        <dbReference type="SAM" id="MobiDB-lite"/>
    </source>
</evidence>
<dbReference type="Ensembl" id="ENSMALT00000024565.1">
    <property type="protein sequence ID" value="ENSMALP00000024110.1"/>
    <property type="gene ID" value="ENSMALG00000016815.1"/>
</dbReference>
<dbReference type="GO" id="GO:0005737">
    <property type="term" value="C:cytoplasm"/>
    <property type="evidence" value="ECO:0007669"/>
    <property type="project" value="TreeGrafter"/>
</dbReference>
<dbReference type="Gene3D" id="3.30.505.10">
    <property type="entry name" value="SH2 domain"/>
    <property type="match status" value="1"/>
</dbReference>
<evidence type="ECO:0000259" key="4">
    <source>
        <dbReference type="PROSITE" id="PS50001"/>
    </source>
</evidence>
<reference evidence="5" key="1">
    <citation type="submission" date="2025-08" db="UniProtKB">
        <authorList>
            <consortium name="Ensembl"/>
        </authorList>
    </citation>
    <scope>IDENTIFICATION</scope>
</reference>
<feature type="compositionally biased region" description="Polar residues" evidence="3">
    <location>
        <begin position="219"/>
        <end position="230"/>
    </location>
</feature>
<evidence type="ECO:0000313" key="5">
    <source>
        <dbReference type="Ensembl" id="ENSMALP00000024110.1"/>
    </source>
</evidence>
<feature type="compositionally biased region" description="Basic and acidic residues" evidence="3">
    <location>
        <begin position="301"/>
        <end position="317"/>
    </location>
</feature>
<evidence type="ECO:0000256" key="1">
    <source>
        <dbReference type="ARBA" id="ARBA00022999"/>
    </source>
</evidence>
<keyword evidence="1 2" id="KW-0727">SH2 domain</keyword>
<dbReference type="RefSeq" id="XP_020468597.1">
    <property type="nucleotide sequence ID" value="XM_020612941.1"/>
</dbReference>
<dbReference type="OrthoDB" id="67310at2759"/>
<evidence type="ECO:0000313" key="6">
    <source>
        <dbReference type="Proteomes" id="UP000261600"/>
    </source>
</evidence>
<dbReference type="PANTHER" id="PTHR14388:SF3">
    <property type="entry name" value="HEMATOPOIETIC SH2 DOMAIN-CONTAINING PROTEIN"/>
    <property type="match status" value="1"/>
</dbReference>
<feature type="region of interest" description="Disordered" evidence="3">
    <location>
        <begin position="208"/>
        <end position="237"/>
    </location>
</feature>
<organism evidence="5 6">
    <name type="scientific">Monopterus albus</name>
    <name type="common">Swamp eel</name>
    <dbReference type="NCBI Taxonomy" id="43700"/>
    <lineage>
        <taxon>Eukaryota</taxon>
        <taxon>Metazoa</taxon>
        <taxon>Chordata</taxon>
        <taxon>Craniata</taxon>
        <taxon>Vertebrata</taxon>
        <taxon>Euteleostomi</taxon>
        <taxon>Actinopterygii</taxon>
        <taxon>Neopterygii</taxon>
        <taxon>Teleostei</taxon>
        <taxon>Neoteleostei</taxon>
        <taxon>Acanthomorphata</taxon>
        <taxon>Anabantaria</taxon>
        <taxon>Synbranchiformes</taxon>
        <taxon>Synbranchidae</taxon>
        <taxon>Monopterus</taxon>
    </lineage>
</organism>
<dbReference type="PANTHER" id="PTHR14388">
    <property type="entry name" value="T CELL-SPECIFIC ADAPTER PROTEIN TSAD"/>
    <property type="match status" value="1"/>
</dbReference>
<dbReference type="Proteomes" id="UP000261600">
    <property type="component" value="Unplaced"/>
</dbReference>
<dbReference type="GeneID" id="109967406"/>
<reference evidence="5" key="2">
    <citation type="submission" date="2025-09" db="UniProtKB">
        <authorList>
            <consortium name="Ensembl"/>
        </authorList>
    </citation>
    <scope>IDENTIFICATION</scope>
</reference>
<feature type="domain" description="SH2" evidence="4">
    <location>
        <begin position="35"/>
        <end position="126"/>
    </location>
</feature>
<dbReference type="SMART" id="SM00252">
    <property type="entry name" value="SH2"/>
    <property type="match status" value="1"/>
</dbReference>
<dbReference type="InterPro" id="IPR036860">
    <property type="entry name" value="SH2_dom_sf"/>
</dbReference>
<dbReference type="InterPro" id="IPR000980">
    <property type="entry name" value="SH2"/>
</dbReference>
<proteinExistence type="predicted"/>
<dbReference type="RefSeq" id="XP_020468596.1">
    <property type="nucleotide sequence ID" value="XM_020612940.1"/>
</dbReference>
<dbReference type="AlphaFoldDB" id="A0A3Q3K4F9"/>
<dbReference type="PROSITE" id="PS50001">
    <property type="entry name" value="SH2"/>
    <property type="match status" value="1"/>
</dbReference>
<dbReference type="SUPFAM" id="SSF55550">
    <property type="entry name" value="SH2 domain"/>
    <property type="match status" value="1"/>
</dbReference>